<dbReference type="InterPro" id="IPR057470">
    <property type="entry name" value="Ig_CFAP65_7th"/>
</dbReference>
<dbReference type="InterPro" id="IPR008962">
    <property type="entry name" value="PapD-like_sf"/>
</dbReference>
<evidence type="ECO:0000256" key="2">
    <source>
        <dbReference type="ARBA" id="ARBA00004496"/>
    </source>
</evidence>
<dbReference type="SUPFAM" id="SSF49354">
    <property type="entry name" value="PapD-like"/>
    <property type="match status" value="1"/>
</dbReference>
<keyword evidence="15" id="KW-1185">Reference proteome</keyword>
<organism evidence="14 15">
    <name type="scientific">Patiria miniata</name>
    <name type="common">Bat star</name>
    <name type="synonym">Asterina miniata</name>
    <dbReference type="NCBI Taxonomy" id="46514"/>
    <lineage>
        <taxon>Eukaryota</taxon>
        <taxon>Metazoa</taxon>
        <taxon>Echinodermata</taxon>
        <taxon>Eleutherozoa</taxon>
        <taxon>Asterozoa</taxon>
        <taxon>Asteroidea</taxon>
        <taxon>Valvatacea</taxon>
        <taxon>Valvatida</taxon>
        <taxon>Asterinidae</taxon>
        <taxon>Patiria</taxon>
    </lineage>
</organism>
<dbReference type="EnsemblMetazoa" id="XM_038192811.1">
    <property type="protein sequence ID" value="XP_038048739.1"/>
    <property type="gene ID" value="LOC119722610"/>
</dbReference>
<dbReference type="OrthoDB" id="415597at2759"/>
<evidence type="ECO:0000256" key="7">
    <source>
        <dbReference type="SAM" id="MobiDB-lite"/>
    </source>
</evidence>
<feature type="domain" description="CFAP65 fourth Ig-like" evidence="10">
    <location>
        <begin position="363"/>
        <end position="455"/>
    </location>
</feature>
<feature type="region of interest" description="Disordered" evidence="7">
    <location>
        <begin position="1"/>
        <end position="26"/>
    </location>
</feature>
<sequence length="1816" mass="202564">MSVAVTSRHHHSGSNHSGSALPRDGYRNKSKVKHYGIEVVKGVTWKGWEPGGEYTKNVILKNVQVKTQKLKYSSPSTRFFSTLYPEPIVLSAGTSFSLPITFRPLEKNLYVDKIEFQTNDGVFDVPIQAVLPQHDLSLPKHLDFGMCASMHNIQRTFELSNTSELATRFAWLTSSPFVLEPSEGTLAPKSRCTILATFKPTSALVYETVAECRYGDDLSHKKTLPLEGIGKYPHLLVSSPGKIPKAMDNLNMESVIAFGDVPIGATVEKSLQVHNLSPVDVPFTVEHPTSSTCIDTVFYCSQASGIASPQSQLQIPVRFQPQNVNEESVDYLHIHAIGKVSKTVVKLVGKCTGPQVSLGSKVLSYGLINTGQSGTGTIDIINQSGVEAVFQFMIDSTESAFKFGVHCGKIAGNTTQTIIVVFKPTHPINYYRRVTCVVQNQDPLFLDLIGTCHTELVKPAVLQPQHLSRYRIHQARGFSVFPPEQLNEILKEGKLQLDDNGCLIHQQAESVETYLNPEALEPPMAEYFNDGYYGSTNKCLHVGMDTIQVDFGQCLNLSHIESKTLNVTNHTKGKMTVTWMTDDTNVFCVTPVSCDIPPLKMTSFRVAFKPGAPNQFFAAELEGYAFYKSMRDYRLVQDETFCPPWCLTVSAIGHTFQPNNQTFLPKLSLDTNKVVFPAVDSGDSIYKTILITNDGSTPIQYAVPEDPTGTFQVKPSKGLLTDKYQLLVIKNTPQQENVKLRHQLQCCFNDDSKHNRTIELLGSSEQPNVLLDSEGVLFFKPTCIGTASQHSYKIRNISRLPLKFTWKCRQEDRSLVQVEPETGTILPNEIQAHVWTFTPREDRKYVLKPYAHVEDIRHEGDIKRRKQFNLRVVGEGSTGEIKAEDSSIDLSDIVVGTAVSQDLVIFNNSNCSLHYQLLVDQELHGSYADQASQQDGLALELDDCKGILPARSRRIIHATFRPVRRLSYTFHICYQLMSPTDCPLSQDKQKLCTVSAVGVYPNLKVTDARCYGSASGISKARLWSLFSLDSLNTCLESDPSPEELTYTTVTCRSTTRKPTVNTRAIMDFNFSSAPQDSQPCIVHLMLENTGTVPTEWSFSFPTDLQLELEYWAETGDYDADELHEMRIMDNKLFCVEPRCGKLGPGQCQTITFAYKHSFPGTDRLPVLFKLTRGREILLNFVGVTVDLDSKYVHFPSNKHMFAPVPVGVASHPKQVYELYNGGAVPVMYQLDLTALDYVLQENFNHKIFECLNPNGEIAPGRTANIEWVFSPLEAKTYMVDVPIHIIGGDTALITFTGVGYDKRIMGETMPLTDGTEISNVPATQSIPMPGQLLYLSQERVAFSNVPLFCQAHRMIEMVNRSASHSLSFEWYVTSEADSKVIDIQPVTGALQPSQNCTCKVTFTAIGEPSFYDLDIVCEVTDETEMAKFHQKLESWKKEKERQKYEFTITDKDMIKETKSSSKLCRTLSSKRSDSPDFQHYQTLPPIRKVQSSKELDEAERLQGLTASGTPIWDKPAPPDKFLLHLGATARTHTIAEFQSNFPNEVQNFFIDRTMSERFNLSSQEVERMPEVTTSLQATEEERELVCGVSANIIRALLDDHDFHEALKDISDEPIPYFMQFGDRPQTLGHQSTEAPLTDPHKPLTPPDVFLPSDSRPSSGKSEPLAETVDIKTIEATAVTPNGMDLIAVRSQTQSSGALHTEADYQQSLREEQKRMEQQTLKRLPEFATLLESVLENSLFNIITEASHGEINLTARPRLIALPPSSTPQVGPDQHAAVPSVRIGSTKRTSSASQSTQCESEKSLVGDRACSLSAVSR</sequence>
<evidence type="ECO:0000259" key="8">
    <source>
        <dbReference type="Pfam" id="PF22544"/>
    </source>
</evidence>
<evidence type="ECO:0000259" key="13">
    <source>
        <dbReference type="Pfam" id="PF25249"/>
    </source>
</evidence>
<dbReference type="InterPro" id="IPR058536">
    <property type="entry name" value="Ig_CFAP65_4th"/>
</dbReference>
<evidence type="ECO:0000259" key="9">
    <source>
        <dbReference type="Pfam" id="PF24291"/>
    </source>
</evidence>
<evidence type="ECO:0000259" key="10">
    <source>
        <dbReference type="Pfam" id="PF24507"/>
    </source>
</evidence>
<dbReference type="PANTHER" id="PTHR46127:SF1">
    <property type="entry name" value="CILIA- AND FLAGELLA-ASSOCIATED PROTEIN 65"/>
    <property type="match status" value="1"/>
</dbReference>
<feature type="region of interest" description="Disordered" evidence="7">
    <location>
        <begin position="1622"/>
        <end position="1665"/>
    </location>
</feature>
<accession>A0A913ZAX7</accession>
<dbReference type="Pfam" id="PF24771">
    <property type="entry name" value="Ig_CFAP74_1st"/>
    <property type="match status" value="1"/>
</dbReference>
<evidence type="ECO:0000256" key="6">
    <source>
        <dbReference type="ARBA" id="ARBA00023273"/>
    </source>
</evidence>
<dbReference type="Proteomes" id="UP000887568">
    <property type="component" value="Unplaced"/>
</dbReference>
<name>A0A913ZAX7_PATMI</name>
<dbReference type="Gene3D" id="2.60.40.10">
    <property type="entry name" value="Immunoglobulins"/>
    <property type="match status" value="10"/>
</dbReference>
<dbReference type="InterPro" id="IPR052614">
    <property type="entry name" value="CFAP65"/>
</dbReference>
<evidence type="ECO:0000256" key="3">
    <source>
        <dbReference type="ARBA" id="ARBA00022490"/>
    </source>
</evidence>
<dbReference type="GO" id="GO:0005737">
    <property type="term" value="C:cytoplasm"/>
    <property type="evidence" value="ECO:0007669"/>
    <property type="project" value="UniProtKB-SubCell"/>
</dbReference>
<dbReference type="Pfam" id="PF25249">
    <property type="entry name" value="Ig_CFAP65_7th"/>
    <property type="match status" value="1"/>
</dbReference>
<feature type="domain" description="CFAP65 tenth Ig-like" evidence="9">
    <location>
        <begin position="1186"/>
        <end position="1304"/>
    </location>
</feature>
<evidence type="ECO:0000259" key="12">
    <source>
        <dbReference type="Pfam" id="PF25248"/>
    </source>
</evidence>
<evidence type="ECO:0008006" key="16">
    <source>
        <dbReference type="Google" id="ProtNLM"/>
    </source>
</evidence>
<dbReference type="PANTHER" id="PTHR46127">
    <property type="entry name" value="CILIA- AND FLAGELLA-ASSOCIATED PROTEIN 65"/>
    <property type="match status" value="1"/>
</dbReference>
<dbReference type="InterPro" id="IPR057467">
    <property type="entry name" value="Ig_CFAP65_8th"/>
</dbReference>
<feature type="region of interest" description="Disordered" evidence="7">
    <location>
        <begin position="1762"/>
        <end position="1799"/>
    </location>
</feature>
<dbReference type="GeneID" id="119722610"/>
<keyword evidence="3" id="KW-0963">Cytoplasm</keyword>
<evidence type="ECO:0000259" key="11">
    <source>
        <dbReference type="Pfam" id="PF24816"/>
    </source>
</evidence>
<dbReference type="Pfam" id="PF22544">
    <property type="entry name" value="HYDIN_VesB_CFA65-like_Ig"/>
    <property type="match status" value="1"/>
</dbReference>
<dbReference type="InterPro" id="IPR056305">
    <property type="entry name" value="Ig_CFAP65_10th"/>
</dbReference>
<dbReference type="OMA" id="QQLKVMV"/>
<feature type="domain" description="CFAP65 eight Ig-like" evidence="12">
    <location>
        <begin position="879"/>
        <end position="998"/>
    </location>
</feature>
<protein>
    <recommendedName>
        <fullName evidence="16">Cilia- and flagella-associated protein 65</fullName>
    </recommendedName>
</protein>
<evidence type="ECO:0000256" key="1">
    <source>
        <dbReference type="ARBA" id="ARBA00004230"/>
    </source>
</evidence>
<dbReference type="Pfam" id="PF24816">
    <property type="entry name" value="Ig_CFAP65__9th"/>
    <property type="match status" value="1"/>
</dbReference>
<keyword evidence="5" id="KW-0969">Cilium</keyword>
<dbReference type="RefSeq" id="XP_038048739.1">
    <property type="nucleotide sequence ID" value="XM_038192811.1"/>
</dbReference>
<evidence type="ECO:0000256" key="5">
    <source>
        <dbReference type="ARBA" id="ARBA00023069"/>
    </source>
</evidence>
<evidence type="ECO:0000313" key="15">
    <source>
        <dbReference type="Proteomes" id="UP000887568"/>
    </source>
</evidence>
<keyword evidence="4" id="KW-0282">Flagellum</keyword>
<dbReference type="InterPro" id="IPR056344">
    <property type="entry name" value="Ig_CFAP65-like_9th"/>
</dbReference>
<feature type="compositionally biased region" description="Polar residues" evidence="7">
    <location>
        <begin position="1785"/>
        <end position="1797"/>
    </location>
</feature>
<dbReference type="GO" id="GO:0031514">
    <property type="term" value="C:motile cilium"/>
    <property type="evidence" value="ECO:0007669"/>
    <property type="project" value="UniProtKB-SubCell"/>
</dbReference>
<evidence type="ECO:0000313" key="14">
    <source>
        <dbReference type="EnsemblMetazoa" id="XP_038048739.1"/>
    </source>
</evidence>
<dbReference type="CTD" id="255101"/>
<reference evidence="14" key="1">
    <citation type="submission" date="2022-11" db="UniProtKB">
        <authorList>
            <consortium name="EnsemblMetazoa"/>
        </authorList>
    </citation>
    <scope>IDENTIFICATION</scope>
</reference>
<dbReference type="Pfam" id="PF24507">
    <property type="entry name" value="Ig_CFAP65_4th"/>
    <property type="match status" value="1"/>
</dbReference>
<dbReference type="InterPro" id="IPR053879">
    <property type="entry name" value="HYDIN_VesB_CFA65-like_Ig"/>
</dbReference>
<keyword evidence="6" id="KW-0966">Cell projection</keyword>
<proteinExistence type="predicted"/>
<dbReference type="Pfam" id="PF24291">
    <property type="entry name" value="Ig_CFAP65"/>
    <property type="match status" value="1"/>
</dbReference>
<dbReference type="InterPro" id="IPR013783">
    <property type="entry name" value="Ig-like_fold"/>
</dbReference>
<comment type="subcellular location">
    <subcellularLocation>
        <location evidence="1">Cell projection</location>
        <location evidence="1">Cilium</location>
        <location evidence="1">Flagellum</location>
    </subcellularLocation>
    <subcellularLocation>
        <location evidence="2">Cytoplasm</location>
    </subcellularLocation>
</comment>
<evidence type="ECO:0000256" key="4">
    <source>
        <dbReference type="ARBA" id="ARBA00022846"/>
    </source>
</evidence>
<feature type="domain" description="CFAP65 seventh Ig-like" evidence="13">
    <location>
        <begin position="774"/>
        <end position="845"/>
    </location>
</feature>
<feature type="domain" description="HYDIN/VesB/CFA65-like Ig-like" evidence="8">
    <location>
        <begin position="136"/>
        <end position="223"/>
    </location>
</feature>
<dbReference type="Pfam" id="PF25248">
    <property type="entry name" value="Ig_CFAP65_8th"/>
    <property type="match status" value="1"/>
</dbReference>
<feature type="domain" description="CFAP65-like ninth Ig-like" evidence="11">
    <location>
        <begin position="1001"/>
        <end position="1182"/>
    </location>
</feature>